<name>A0A5D0TUT0_9ACTN</name>
<protein>
    <submittedName>
        <fullName evidence="1">Uncharacterized protein</fullName>
    </submittedName>
</protein>
<sequence length="126" mass="14199">MQVVGFANAAVVGGVLGNRADAGMVATVRWLFRRHRLPQDSEPVRRLMTDAQVVHAAMGAAVAVGHSRRRLRYMDIERIDPDGPAPDKGVVILRLTWGRRVLVVHLDPYDPDHYEIRTIRLFPRRG</sequence>
<gene>
    <name evidence="1" type="ORF">FXF65_37585</name>
</gene>
<dbReference type="Proteomes" id="UP000322634">
    <property type="component" value="Unassembled WGS sequence"/>
</dbReference>
<organism evidence="1 2">
    <name type="scientific">Actinomadura syzygii</name>
    <dbReference type="NCBI Taxonomy" id="1427538"/>
    <lineage>
        <taxon>Bacteria</taxon>
        <taxon>Bacillati</taxon>
        <taxon>Actinomycetota</taxon>
        <taxon>Actinomycetes</taxon>
        <taxon>Streptosporangiales</taxon>
        <taxon>Thermomonosporaceae</taxon>
        <taxon>Actinomadura</taxon>
    </lineage>
</organism>
<dbReference type="RefSeq" id="WP_148354919.1">
    <property type="nucleotide sequence ID" value="NZ_JBHSBF010000002.1"/>
</dbReference>
<evidence type="ECO:0000313" key="2">
    <source>
        <dbReference type="Proteomes" id="UP000322634"/>
    </source>
</evidence>
<dbReference type="AlphaFoldDB" id="A0A5D0TUT0"/>
<dbReference type="EMBL" id="VSFF01000016">
    <property type="protein sequence ID" value="TYC08609.1"/>
    <property type="molecule type" value="Genomic_DNA"/>
</dbReference>
<evidence type="ECO:0000313" key="1">
    <source>
        <dbReference type="EMBL" id="TYC08609.1"/>
    </source>
</evidence>
<keyword evidence="2" id="KW-1185">Reference proteome</keyword>
<reference evidence="1 2" key="1">
    <citation type="submission" date="2019-08" db="EMBL/GenBank/DDBJ databases">
        <title>Actinomadura sp. nov. CYP1-5 isolated from mountain soil.</title>
        <authorList>
            <person name="Songsumanus A."/>
            <person name="Kuncharoen N."/>
            <person name="Kudo T."/>
            <person name="Yuki M."/>
            <person name="Igarashi Y."/>
            <person name="Tanasupawat S."/>
        </authorList>
    </citation>
    <scope>NUCLEOTIDE SEQUENCE [LARGE SCALE GENOMIC DNA]</scope>
    <source>
        <strain evidence="1 2">GKU157</strain>
    </source>
</reference>
<accession>A0A5D0TUT0</accession>
<proteinExistence type="predicted"/>
<comment type="caution">
    <text evidence="1">The sequence shown here is derived from an EMBL/GenBank/DDBJ whole genome shotgun (WGS) entry which is preliminary data.</text>
</comment>